<dbReference type="GO" id="GO:0005886">
    <property type="term" value="C:plasma membrane"/>
    <property type="evidence" value="ECO:0007669"/>
    <property type="project" value="UniProtKB-SubCell"/>
</dbReference>
<evidence type="ECO:0000256" key="3">
    <source>
        <dbReference type="ARBA" id="ARBA00022692"/>
    </source>
</evidence>
<dbReference type="PANTHER" id="PTHR42682:SF3">
    <property type="entry name" value="FORMATE HYDROGENLYASE SUBUNIT 3-RELATED"/>
    <property type="match status" value="1"/>
</dbReference>
<dbReference type="GO" id="GO:0016491">
    <property type="term" value="F:oxidoreductase activity"/>
    <property type="evidence" value="ECO:0007669"/>
    <property type="project" value="UniProtKB-KW"/>
</dbReference>
<evidence type="ECO:0000256" key="5">
    <source>
        <dbReference type="ARBA" id="ARBA00023002"/>
    </source>
</evidence>
<sequence>MLNSLFIGLIFLLPLAGMITILVLPHSLRAKANFIMVLLMAALSSVPAIEALTGNAFDILCWQSSVFGNISIHIDSLAAWFILIINLTCINGTFYGIGYMKKYDDQTANLSMHWMLFLLFQSSMLWVCILQNGLAFLIAWELMSISSFMLVIFDHQNKRTLGAGINYLVQMHIGVLFLAAAFIWVYFSEGTFEFSAIEKFFAHHSNLWLFLLFFIGFGIKAGFIPLHSWLPQAHPAAPSHISGVMSGVIVKIGIYGIFRIIFLLKQDYTFIGEIIISISLLTGLFGILNAAVHRDFKRMLAYCTIENIGIIGIGIGLGLMGMGNGNKVMIVLGFTGALLHTLNHSLFKSLLFFTAGSVYQQTHTRDMEKLGGLIKTMPQTAFLFLIAAMAIGGLPPFNGFVSEFILYSGILHGIKSVGIIYITLMLFTLAGLALIGGISMLAFTKNFATIFLGNPRTQLHQEPKEVALGMRLPQYFILLIMISIGLFPQFYVLAANEIVTRSFSLPSSDGMTISASLLESIAAIGKYAMLFIMIPVVIYFIRKSITAKHRVTINSTWGCGYVAPASNMQYTGKSFSKSLGKLLNFILLEKKKYKEISVNDIFPSTRKHSSHYKDFFVIKIFDKVIDRLVFSMNYFQFIQNGKIQMYILYGIFFIVLVFIGTIFNVI</sequence>
<feature type="transmembrane region" description="Helical" evidence="7">
    <location>
        <begin position="133"/>
        <end position="153"/>
    </location>
</feature>
<feature type="transmembrane region" description="Helical" evidence="7">
    <location>
        <begin position="328"/>
        <end position="359"/>
    </location>
</feature>
<feature type="transmembrane region" description="Helical" evidence="7">
    <location>
        <begin position="380"/>
        <end position="398"/>
    </location>
</feature>
<evidence type="ECO:0000313" key="9">
    <source>
        <dbReference type="EMBL" id="OIQ90738.1"/>
    </source>
</evidence>
<comment type="subcellular location">
    <subcellularLocation>
        <location evidence="1">Cell membrane</location>
        <topology evidence="1">Multi-pass membrane protein</topology>
    </subcellularLocation>
</comment>
<feature type="transmembrane region" description="Helical" evidence="7">
    <location>
        <begin position="270"/>
        <end position="292"/>
    </location>
</feature>
<keyword evidence="2" id="KW-1003">Cell membrane</keyword>
<feature type="transmembrane region" description="Helical" evidence="7">
    <location>
        <begin position="418"/>
        <end position="443"/>
    </location>
</feature>
<comment type="caution">
    <text evidence="9">The sequence shown here is derived from an EMBL/GenBank/DDBJ whole genome shotgun (WGS) entry which is preliminary data.</text>
</comment>
<name>A0A1J5R5M8_9ZZZZ</name>
<evidence type="ECO:0000256" key="7">
    <source>
        <dbReference type="SAM" id="Phobius"/>
    </source>
</evidence>
<evidence type="ECO:0000256" key="1">
    <source>
        <dbReference type="ARBA" id="ARBA00004651"/>
    </source>
</evidence>
<keyword evidence="6 7" id="KW-0472">Membrane</keyword>
<reference evidence="9" key="1">
    <citation type="submission" date="2016-10" db="EMBL/GenBank/DDBJ databases">
        <title>Sequence of Gallionella enrichment culture.</title>
        <authorList>
            <person name="Poehlein A."/>
            <person name="Muehling M."/>
            <person name="Daniel R."/>
        </authorList>
    </citation>
    <scope>NUCLEOTIDE SEQUENCE</scope>
</reference>
<gene>
    <name evidence="9" type="primary">hyfB_19</name>
    <name evidence="9" type="ORF">GALL_273470</name>
</gene>
<dbReference type="EC" id="1.-.-.-" evidence="9"/>
<keyword evidence="3 7" id="KW-0812">Transmembrane</keyword>
<feature type="transmembrane region" description="Helical" evidence="7">
    <location>
        <begin position="646"/>
        <end position="665"/>
    </location>
</feature>
<dbReference type="GO" id="GO:0008137">
    <property type="term" value="F:NADH dehydrogenase (ubiquinone) activity"/>
    <property type="evidence" value="ECO:0007669"/>
    <property type="project" value="InterPro"/>
</dbReference>
<dbReference type="Pfam" id="PF00361">
    <property type="entry name" value="Proton_antipo_M"/>
    <property type="match status" value="1"/>
</dbReference>
<feature type="transmembrane region" description="Helical" evidence="7">
    <location>
        <begin position="165"/>
        <end position="187"/>
    </location>
</feature>
<keyword evidence="5 9" id="KW-0560">Oxidoreductase</keyword>
<evidence type="ECO:0000259" key="8">
    <source>
        <dbReference type="Pfam" id="PF00361"/>
    </source>
</evidence>
<dbReference type="EMBL" id="MLJW01000281">
    <property type="protein sequence ID" value="OIQ90738.1"/>
    <property type="molecule type" value="Genomic_DNA"/>
</dbReference>
<accession>A0A1J5R5M8</accession>
<feature type="transmembrane region" description="Helical" evidence="7">
    <location>
        <begin position="299"/>
        <end position="322"/>
    </location>
</feature>
<dbReference type="PANTHER" id="PTHR42682">
    <property type="entry name" value="HYDROGENASE-4 COMPONENT F"/>
    <property type="match status" value="1"/>
</dbReference>
<feature type="transmembrane region" description="Helical" evidence="7">
    <location>
        <begin position="77"/>
        <end position="98"/>
    </location>
</feature>
<evidence type="ECO:0000256" key="4">
    <source>
        <dbReference type="ARBA" id="ARBA00022989"/>
    </source>
</evidence>
<protein>
    <submittedName>
        <fullName evidence="9">Hydrogenase-4 component B</fullName>
        <ecNumber evidence="9">1.-.-.-</ecNumber>
    </submittedName>
</protein>
<evidence type="ECO:0000256" key="2">
    <source>
        <dbReference type="ARBA" id="ARBA00022475"/>
    </source>
</evidence>
<dbReference type="InterPro" id="IPR052175">
    <property type="entry name" value="ComplexI-like_HydComp"/>
</dbReference>
<feature type="transmembrane region" description="Helical" evidence="7">
    <location>
        <begin position="242"/>
        <end position="264"/>
    </location>
</feature>
<feature type="transmembrane region" description="Helical" evidence="7">
    <location>
        <begin position="475"/>
        <end position="493"/>
    </location>
</feature>
<feature type="transmembrane region" description="Helical" evidence="7">
    <location>
        <begin position="207"/>
        <end position="230"/>
    </location>
</feature>
<dbReference type="InterPro" id="IPR001750">
    <property type="entry name" value="ND/Mrp_TM"/>
</dbReference>
<proteinExistence type="predicted"/>
<dbReference type="AlphaFoldDB" id="A0A1J5R5M8"/>
<dbReference type="InterPro" id="IPR003918">
    <property type="entry name" value="NADH_UbQ_OxRdtase"/>
</dbReference>
<organism evidence="9">
    <name type="scientific">mine drainage metagenome</name>
    <dbReference type="NCBI Taxonomy" id="410659"/>
    <lineage>
        <taxon>unclassified sequences</taxon>
        <taxon>metagenomes</taxon>
        <taxon>ecological metagenomes</taxon>
    </lineage>
</organism>
<keyword evidence="4 7" id="KW-1133">Transmembrane helix</keyword>
<feature type="transmembrane region" description="Helical" evidence="7">
    <location>
        <begin position="110"/>
        <end position="127"/>
    </location>
</feature>
<dbReference type="GO" id="GO:0042773">
    <property type="term" value="P:ATP synthesis coupled electron transport"/>
    <property type="evidence" value="ECO:0007669"/>
    <property type="project" value="InterPro"/>
</dbReference>
<evidence type="ECO:0000256" key="6">
    <source>
        <dbReference type="ARBA" id="ARBA00023136"/>
    </source>
</evidence>
<feature type="domain" description="NADH:quinone oxidoreductase/Mrp antiporter transmembrane" evidence="8">
    <location>
        <begin position="134"/>
        <end position="420"/>
    </location>
</feature>
<feature type="transmembrane region" description="Helical" evidence="7">
    <location>
        <begin position="36"/>
        <end position="57"/>
    </location>
</feature>
<feature type="transmembrane region" description="Helical" evidence="7">
    <location>
        <begin position="513"/>
        <end position="541"/>
    </location>
</feature>
<dbReference type="PRINTS" id="PR01437">
    <property type="entry name" value="NUOXDRDTASE4"/>
</dbReference>
<feature type="transmembrane region" description="Helical" evidence="7">
    <location>
        <begin position="6"/>
        <end position="24"/>
    </location>
</feature>